<organism evidence="1">
    <name type="scientific">Acetobacter pasteurianus</name>
    <name type="common">Acetobacter turbidans</name>
    <dbReference type="NCBI Taxonomy" id="438"/>
    <lineage>
        <taxon>Bacteria</taxon>
        <taxon>Pseudomonadati</taxon>
        <taxon>Pseudomonadota</taxon>
        <taxon>Alphaproteobacteria</taxon>
        <taxon>Acetobacterales</taxon>
        <taxon>Acetobacteraceae</taxon>
        <taxon>Acetobacter</taxon>
    </lineage>
</organism>
<name>A0A0S3JPN6_ACEPA</name>
<protein>
    <submittedName>
        <fullName evidence="1">Uncharacterized protein</fullName>
    </submittedName>
</protein>
<dbReference type="EMBL" id="CP013469">
    <property type="protein sequence ID" value="ALR88356.1"/>
    <property type="molecule type" value="Genomic_DNA"/>
</dbReference>
<accession>A0A0S3JPN6</accession>
<dbReference type="AlphaFoldDB" id="A0A0S3JPN6"/>
<proteinExistence type="predicted"/>
<gene>
    <name evidence="1" type="ORF">DB34_14430</name>
</gene>
<keyword evidence="1" id="KW-0614">Plasmid</keyword>
<reference evidence="1" key="1">
    <citation type="submission" date="2015-11" db="EMBL/GenBank/DDBJ databases">
        <title>Plasmid sequences of Acetobacter pasteurianus Ab3.</title>
        <authorList>
            <person name="Xia K."/>
            <person name="Li Y."/>
        </authorList>
    </citation>
    <scope>NUCLEOTIDE SEQUENCE</scope>
    <source>
        <strain evidence="1">Ab3</strain>
        <plasmid evidence="1">ApAb3p1</plasmid>
    </source>
</reference>
<evidence type="ECO:0000313" key="1">
    <source>
        <dbReference type="EMBL" id="ALR88356.1"/>
    </source>
</evidence>
<sequence>MDSVYVIFRQAGGEAKVKEFLLPLSGTSEDYQTICSAIWYGLPAPATVVAIINESRQVVVTRDQWQKWIPF</sequence>
<geneLocation type="plasmid" evidence="1">
    <name>ApAb3p1</name>
</geneLocation>